<feature type="domain" description="Right handed beta helix" evidence="2">
    <location>
        <begin position="113"/>
        <end position="202"/>
    </location>
</feature>
<dbReference type="SMART" id="SM00710">
    <property type="entry name" value="PbH1"/>
    <property type="match status" value="5"/>
</dbReference>
<dbReference type="RefSeq" id="WP_174216896.1">
    <property type="nucleotide sequence ID" value="NZ_LS483250.1"/>
</dbReference>
<dbReference type="Pfam" id="PF13229">
    <property type="entry name" value="Beta_helix"/>
    <property type="match status" value="1"/>
</dbReference>
<evidence type="ECO:0000313" key="4">
    <source>
        <dbReference type="Proteomes" id="UP000250163"/>
    </source>
</evidence>
<evidence type="ECO:0000259" key="2">
    <source>
        <dbReference type="Pfam" id="PF13229"/>
    </source>
</evidence>
<keyword evidence="1" id="KW-0732">Signal</keyword>
<protein>
    <recommendedName>
        <fullName evidence="2">Right handed beta helix domain-containing protein</fullName>
    </recommendedName>
</protein>
<keyword evidence="4" id="KW-1185">Reference proteome</keyword>
<dbReference type="InterPro" id="IPR011050">
    <property type="entry name" value="Pectin_lyase_fold/virulence"/>
</dbReference>
<name>A0A330LLQ7_9GAMM</name>
<proteinExistence type="predicted"/>
<organism evidence="3 4">
    <name type="scientific">Moritella yayanosii</name>
    <dbReference type="NCBI Taxonomy" id="69539"/>
    <lineage>
        <taxon>Bacteria</taxon>
        <taxon>Pseudomonadati</taxon>
        <taxon>Pseudomonadota</taxon>
        <taxon>Gammaproteobacteria</taxon>
        <taxon>Alteromonadales</taxon>
        <taxon>Moritellaceae</taxon>
        <taxon>Moritella</taxon>
    </lineage>
</organism>
<reference evidence="4" key="1">
    <citation type="submission" date="2018-05" db="EMBL/GenBank/DDBJ databases">
        <authorList>
            <person name="Cea G.-C."/>
            <person name="William W."/>
        </authorList>
    </citation>
    <scope>NUCLEOTIDE SEQUENCE [LARGE SCALE GENOMIC DNA]</scope>
    <source>
        <strain evidence="4">DB21MT 5</strain>
    </source>
</reference>
<dbReference type="Proteomes" id="UP000250163">
    <property type="component" value="Chromosome MORIYA"/>
</dbReference>
<dbReference type="InterPro" id="IPR006626">
    <property type="entry name" value="PbH1"/>
</dbReference>
<feature type="chain" id="PRO_5016453585" description="Right handed beta helix domain-containing protein" evidence="1">
    <location>
        <begin position="32"/>
        <end position="367"/>
    </location>
</feature>
<dbReference type="InterPro" id="IPR012334">
    <property type="entry name" value="Pectin_lyas_fold"/>
</dbReference>
<feature type="signal peptide" evidence="1">
    <location>
        <begin position="1"/>
        <end position="31"/>
    </location>
</feature>
<dbReference type="KEGG" id="mya:MORIYA_0864"/>
<dbReference type="InterPro" id="IPR039448">
    <property type="entry name" value="Beta_helix"/>
</dbReference>
<gene>
    <name evidence="3" type="ORF">MORIYA_0864</name>
</gene>
<dbReference type="SUPFAM" id="SSF51126">
    <property type="entry name" value="Pectin lyase-like"/>
    <property type="match status" value="1"/>
</dbReference>
<sequence>MMYNVINRYKNKVSWFISILCIAIFSIPANSESINTERECTKIITMGNKKLSNSIPSFAKLSLALEQYIEGDIICLADKRQPAIMIEDFDSGSKPLIIRPLHYLGTTIKSRHYTGTGITIKHSNGIIIEGLIITGGLNAILIQDSSNISLLSNRVFNTGNQAISIKPRYYGGKHYIIEDNIIFNTGLLNPRFGEGIYIGDGSYTQDRRRLKIQYTVSDVMIRNNIIHHTGNEAIDVKSNAYNVKIIRNSINHINLKFNAAITIATESSFAPLGGYQVVDNVIANITNRSGYRPIGIAAGHGDAIIKDNLIIDENENFIAICLFTTFLNPKLNHVILENNQLIGTGVPFSDACTGGTNNNAKAVTTFK</sequence>
<dbReference type="EMBL" id="LS483250">
    <property type="protein sequence ID" value="SQD77342.1"/>
    <property type="molecule type" value="Genomic_DNA"/>
</dbReference>
<dbReference type="Gene3D" id="2.160.20.10">
    <property type="entry name" value="Single-stranded right-handed beta-helix, Pectin lyase-like"/>
    <property type="match status" value="1"/>
</dbReference>
<dbReference type="AlphaFoldDB" id="A0A330LLQ7"/>
<evidence type="ECO:0000256" key="1">
    <source>
        <dbReference type="SAM" id="SignalP"/>
    </source>
</evidence>
<evidence type="ECO:0000313" key="3">
    <source>
        <dbReference type="EMBL" id="SQD77342.1"/>
    </source>
</evidence>
<accession>A0A330LLQ7</accession>